<evidence type="ECO:0000313" key="1">
    <source>
        <dbReference type="EMBL" id="KAJ5709481.1"/>
    </source>
</evidence>
<organism evidence="1 2">
    <name type="scientific">Penicillium malachiteum</name>
    <dbReference type="NCBI Taxonomy" id="1324776"/>
    <lineage>
        <taxon>Eukaryota</taxon>
        <taxon>Fungi</taxon>
        <taxon>Dikarya</taxon>
        <taxon>Ascomycota</taxon>
        <taxon>Pezizomycotina</taxon>
        <taxon>Eurotiomycetes</taxon>
        <taxon>Eurotiomycetidae</taxon>
        <taxon>Eurotiales</taxon>
        <taxon>Aspergillaceae</taxon>
        <taxon>Penicillium</taxon>
    </lineage>
</organism>
<accession>A0AAD6HDF7</accession>
<evidence type="ECO:0000313" key="2">
    <source>
        <dbReference type="Proteomes" id="UP001215712"/>
    </source>
</evidence>
<dbReference type="SUPFAM" id="SSF56752">
    <property type="entry name" value="D-aminoacid aminotransferase-like PLP-dependent enzymes"/>
    <property type="match status" value="1"/>
</dbReference>
<dbReference type="InterPro" id="IPR043132">
    <property type="entry name" value="BCAT-like_C"/>
</dbReference>
<name>A0AAD6HDF7_9EURO</name>
<dbReference type="InterPro" id="IPR036038">
    <property type="entry name" value="Aminotransferase-like"/>
</dbReference>
<dbReference type="GO" id="GO:0003824">
    <property type="term" value="F:catalytic activity"/>
    <property type="evidence" value="ECO:0007669"/>
    <property type="project" value="InterPro"/>
</dbReference>
<reference evidence="1" key="1">
    <citation type="journal article" date="2023" name="IMA Fungus">
        <title>Comparative genomic study of the Penicillium genus elucidates a diverse pangenome and 15 lateral gene transfer events.</title>
        <authorList>
            <person name="Petersen C."/>
            <person name="Sorensen T."/>
            <person name="Nielsen M.R."/>
            <person name="Sondergaard T.E."/>
            <person name="Sorensen J.L."/>
            <person name="Fitzpatrick D.A."/>
            <person name="Frisvad J.C."/>
            <person name="Nielsen K.L."/>
        </authorList>
    </citation>
    <scope>NUCLEOTIDE SEQUENCE</scope>
    <source>
        <strain evidence="1">IBT 17514</strain>
    </source>
</reference>
<dbReference type="Pfam" id="PF01063">
    <property type="entry name" value="Aminotran_4"/>
    <property type="match status" value="1"/>
</dbReference>
<comment type="caution">
    <text evidence="1">The sequence shown here is derived from an EMBL/GenBank/DDBJ whole genome shotgun (WGS) entry which is preliminary data.</text>
</comment>
<protein>
    <recommendedName>
        <fullName evidence="3">Aminodeoxychorismate lyase</fullName>
    </recommendedName>
</protein>
<gene>
    <name evidence="1" type="ORF">N7493_010815</name>
</gene>
<dbReference type="Proteomes" id="UP001215712">
    <property type="component" value="Unassembled WGS sequence"/>
</dbReference>
<keyword evidence="2" id="KW-1185">Reference proteome</keyword>
<reference evidence="1" key="2">
    <citation type="submission" date="2023-01" db="EMBL/GenBank/DDBJ databases">
        <authorList>
            <person name="Petersen C."/>
        </authorList>
    </citation>
    <scope>NUCLEOTIDE SEQUENCE</scope>
    <source>
        <strain evidence="1">IBT 17514</strain>
    </source>
</reference>
<evidence type="ECO:0008006" key="3">
    <source>
        <dbReference type="Google" id="ProtNLM"/>
    </source>
</evidence>
<dbReference type="AlphaFoldDB" id="A0AAD6HDF7"/>
<dbReference type="InterPro" id="IPR043131">
    <property type="entry name" value="BCAT-like_N"/>
</dbReference>
<dbReference type="EMBL" id="JAQJAN010000019">
    <property type="protein sequence ID" value="KAJ5709481.1"/>
    <property type="molecule type" value="Genomic_DNA"/>
</dbReference>
<dbReference type="Gene3D" id="3.20.10.10">
    <property type="entry name" value="D-amino Acid Aminotransferase, subunit A, domain 2"/>
    <property type="match status" value="1"/>
</dbReference>
<dbReference type="Gene3D" id="3.30.470.10">
    <property type="match status" value="1"/>
</dbReference>
<proteinExistence type="predicted"/>
<dbReference type="InterPro" id="IPR001544">
    <property type="entry name" value="Aminotrans_IV"/>
</dbReference>
<sequence>MSSLPLTNHVNHVETPFDIFSSLRYDPDLPVLALANPESYPEPLNSPYYLLAYHRDRLISAARHFGWERAFEEGPNWMNGDLDSLVEFLDSRIPDKRRPWRLKLVVHRSGHAWCEVAEAGPLDPLNLLVPGSHARSDTSVWRLYVDSETTILSGFTTHKTSAREDYTAARSRCGITSPTQTEEVLLVNPNGEVMEGSITTPYFRQRGGAGWITPPLSCGGNAGTTRRYALARGFCAEQVITASDLVDGEECWLSNGVRGFIRAVIVLNRQSV</sequence>